<protein>
    <recommendedName>
        <fullName evidence="4">ER-bound oxygenase mpaB/mpaB'/Rubber oxygenase catalytic domain-containing protein</fullName>
    </recommendedName>
</protein>
<dbReference type="EMBL" id="MU151821">
    <property type="protein sequence ID" value="KAF9441672.1"/>
    <property type="molecule type" value="Genomic_DNA"/>
</dbReference>
<dbReference type="AlphaFoldDB" id="A0A9P5X1J9"/>
<gene>
    <name evidence="2" type="ORF">P691DRAFT_779721</name>
</gene>
<organism evidence="2 3">
    <name type="scientific">Macrolepiota fuliginosa MF-IS2</name>
    <dbReference type="NCBI Taxonomy" id="1400762"/>
    <lineage>
        <taxon>Eukaryota</taxon>
        <taxon>Fungi</taxon>
        <taxon>Dikarya</taxon>
        <taxon>Basidiomycota</taxon>
        <taxon>Agaricomycotina</taxon>
        <taxon>Agaricomycetes</taxon>
        <taxon>Agaricomycetidae</taxon>
        <taxon>Agaricales</taxon>
        <taxon>Agaricineae</taxon>
        <taxon>Agaricaceae</taxon>
        <taxon>Macrolepiota</taxon>
    </lineage>
</organism>
<feature type="transmembrane region" description="Helical" evidence="1">
    <location>
        <begin position="28"/>
        <end position="47"/>
    </location>
</feature>
<keyword evidence="1" id="KW-0472">Membrane</keyword>
<accession>A0A9P5X1J9</accession>
<keyword evidence="1" id="KW-1133">Transmembrane helix</keyword>
<dbReference type="InterPro" id="IPR046366">
    <property type="entry name" value="MPAB"/>
</dbReference>
<name>A0A9P5X1J9_9AGAR</name>
<comment type="caution">
    <text evidence="2">The sequence shown here is derived from an EMBL/GenBank/DDBJ whole genome shotgun (WGS) entry which is preliminary data.</text>
</comment>
<dbReference type="GO" id="GO:0016491">
    <property type="term" value="F:oxidoreductase activity"/>
    <property type="evidence" value="ECO:0007669"/>
    <property type="project" value="InterPro"/>
</dbReference>
<evidence type="ECO:0000313" key="2">
    <source>
        <dbReference type="EMBL" id="KAF9441672.1"/>
    </source>
</evidence>
<reference evidence="2" key="1">
    <citation type="submission" date="2020-11" db="EMBL/GenBank/DDBJ databases">
        <authorList>
            <consortium name="DOE Joint Genome Institute"/>
            <person name="Ahrendt S."/>
            <person name="Riley R."/>
            <person name="Andreopoulos W."/>
            <person name="Labutti K."/>
            <person name="Pangilinan J."/>
            <person name="Ruiz-Duenas F.J."/>
            <person name="Barrasa J.M."/>
            <person name="Sanchez-Garcia M."/>
            <person name="Camarero S."/>
            <person name="Miyauchi S."/>
            <person name="Serrano A."/>
            <person name="Linde D."/>
            <person name="Babiker R."/>
            <person name="Drula E."/>
            <person name="Ayuso-Fernandez I."/>
            <person name="Pacheco R."/>
            <person name="Padilla G."/>
            <person name="Ferreira P."/>
            <person name="Barriuso J."/>
            <person name="Kellner H."/>
            <person name="Castanera R."/>
            <person name="Alfaro M."/>
            <person name="Ramirez L."/>
            <person name="Pisabarro A.G."/>
            <person name="Kuo A."/>
            <person name="Tritt A."/>
            <person name="Lipzen A."/>
            <person name="He G."/>
            <person name="Yan M."/>
            <person name="Ng V."/>
            <person name="Cullen D."/>
            <person name="Martin F."/>
            <person name="Rosso M.-N."/>
            <person name="Henrissat B."/>
            <person name="Hibbett D."/>
            <person name="Martinez A.T."/>
            <person name="Grigoriev I.V."/>
        </authorList>
    </citation>
    <scope>NUCLEOTIDE SEQUENCE</scope>
    <source>
        <strain evidence="2">MF-IS2</strain>
    </source>
</reference>
<sequence>MSTALLEQLNQILTTVTLYASDTLKSLGLVRGLGVALVGYLVLVRLLRFKRYREIHRRYQKKYEERTLTPEEAQKIMRVSSAYDMPLLLNYSLAFALFKTYAVPSISKLLAATKELKSRETVSKRYADTEILIATWVGCPISGYWSEEKSGEIDPRAMIALARVNYLHSKYKISNGDYLYTLILFAIEPAAWARKYGWRALSPLEEYAFCIFWIEIGKRMGIHDIPETPEEMRIWAGAYEQEYMTPNPINKDVATYTTEELLYLVPKAFGIRKWVEGLTICMLDEPIRVAMMQPAQPWYKHFIVLSTLKSAAFVQRWLMLPRSDSNYGFPIKFELTRNSDGSVNPRMHPNKYQVRPWYKSMSKTVFGKTWDMFLVLVNWHSHVPNPLLRPDGYKLDEMGPLAMENKANEEVLKAAAELQGCPITGAFTRR</sequence>
<dbReference type="PANTHER" id="PTHR36124">
    <property type="match status" value="1"/>
</dbReference>
<keyword evidence="1" id="KW-0812">Transmembrane</keyword>
<dbReference type="PANTHER" id="PTHR36124:SF1">
    <property type="entry name" value="ER-BOUND OXYGENASE MPAB_MPAB'_RUBBER OXYGENASE CATALYTIC DOMAIN-CONTAINING PROTEIN"/>
    <property type="match status" value="1"/>
</dbReference>
<keyword evidence="3" id="KW-1185">Reference proteome</keyword>
<evidence type="ECO:0000256" key="1">
    <source>
        <dbReference type="SAM" id="Phobius"/>
    </source>
</evidence>
<proteinExistence type="predicted"/>
<evidence type="ECO:0008006" key="4">
    <source>
        <dbReference type="Google" id="ProtNLM"/>
    </source>
</evidence>
<evidence type="ECO:0000313" key="3">
    <source>
        <dbReference type="Proteomes" id="UP000807342"/>
    </source>
</evidence>
<dbReference type="Proteomes" id="UP000807342">
    <property type="component" value="Unassembled WGS sequence"/>
</dbReference>
<dbReference type="OrthoDB" id="545169at2759"/>